<dbReference type="InterPro" id="IPR007734">
    <property type="entry name" value="Heparan_SO4_2-O-STrfase"/>
</dbReference>
<dbReference type="FunFam" id="3.40.50.300:FF:001418">
    <property type="entry name" value="Heparan sulfate 2-o-sulfotransferase"/>
    <property type="match status" value="1"/>
</dbReference>
<keyword evidence="14" id="KW-1185">Reference proteome</keyword>
<keyword evidence="7 12" id="KW-1133">Transmembrane helix</keyword>
<evidence type="ECO:0000313" key="13">
    <source>
        <dbReference type="EMBL" id="CAH0106311.1"/>
    </source>
</evidence>
<sequence>MAMRTCNISARSVFLFNILTVLVLVTYLVDLEKKIANAKASSQHNSDLLNTQVNGALLPSIVPSQKPTLFYNRVPKTGSTSFVGLAYDLCSRNKFKVLHVNVSKNAHTMSLSDQLRFARNLSNWDLKQPSFYHGHIAYLDFTKFGSPPPIFINLIRQPLDRMVSYYYFLRYGDDFRPHLIRRKQGNKTSFDDCVKEGQAECDPNNLWLQVPFFCGHHADCWIPGSSWAFEQAKNNLIKNYLLVGVTEQMEEFVAVLEATLPNFFKGALKLIEISFTENKSENPKTKRFKIPPKSETILRFKNSTVWQLENEFYQFAVRQFEYVKSRTLNPDFSGKEQQFFYEKIRPK</sequence>
<keyword evidence="9 12" id="KW-0472">Membrane</keyword>
<keyword evidence="6" id="KW-0735">Signal-anchor</keyword>
<dbReference type="Gene3D" id="3.40.50.300">
    <property type="entry name" value="P-loop containing nucleotide triphosphate hydrolases"/>
    <property type="match status" value="1"/>
</dbReference>
<dbReference type="GO" id="GO:0000139">
    <property type="term" value="C:Golgi membrane"/>
    <property type="evidence" value="ECO:0007669"/>
    <property type="project" value="UniProtKB-SubCell"/>
</dbReference>
<dbReference type="InterPro" id="IPR027417">
    <property type="entry name" value="P-loop_NTPase"/>
</dbReference>
<comment type="subcellular location">
    <subcellularLocation>
        <location evidence="1">Golgi apparatus membrane</location>
        <topology evidence="1">Single-pass type II membrane protein</topology>
    </subcellularLocation>
</comment>
<evidence type="ECO:0000256" key="8">
    <source>
        <dbReference type="ARBA" id="ARBA00023034"/>
    </source>
</evidence>
<gene>
    <name evidence="13" type="ORF">DGAL_LOCUS9465</name>
</gene>
<evidence type="ECO:0000313" key="14">
    <source>
        <dbReference type="Proteomes" id="UP000789390"/>
    </source>
</evidence>
<evidence type="ECO:0000256" key="1">
    <source>
        <dbReference type="ARBA" id="ARBA00004323"/>
    </source>
</evidence>
<proteinExistence type="inferred from homology"/>
<feature type="transmembrane region" description="Helical" evidence="12">
    <location>
        <begin position="12"/>
        <end position="29"/>
    </location>
</feature>
<keyword evidence="5 12" id="KW-0812">Transmembrane</keyword>
<evidence type="ECO:0000256" key="5">
    <source>
        <dbReference type="ARBA" id="ARBA00022692"/>
    </source>
</evidence>
<accession>A0A8J2RZG2</accession>
<keyword evidence="4" id="KW-0808">Transferase</keyword>
<evidence type="ECO:0000256" key="10">
    <source>
        <dbReference type="ARBA" id="ARBA00023157"/>
    </source>
</evidence>
<dbReference type="AlphaFoldDB" id="A0A8J2RZG2"/>
<comment type="caution">
    <text evidence="13">The sequence shown here is derived from an EMBL/GenBank/DDBJ whole genome shotgun (WGS) entry which is preliminary data.</text>
</comment>
<dbReference type="OrthoDB" id="10019582at2759"/>
<name>A0A8J2RZG2_9CRUS</name>
<dbReference type="GO" id="GO:0015012">
    <property type="term" value="P:heparan sulfate proteoglycan biosynthetic process"/>
    <property type="evidence" value="ECO:0007669"/>
    <property type="project" value="UniProtKB-ARBA"/>
</dbReference>
<evidence type="ECO:0000256" key="4">
    <source>
        <dbReference type="ARBA" id="ARBA00022679"/>
    </source>
</evidence>
<evidence type="ECO:0000256" key="11">
    <source>
        <dbReference type="ARBA" id="ARBA00023180"/>
    </source>
</evidence>
<dbReference type="Proteomes" id="UP000789390">
    <property type="component" value="Unassembled WGS sequence"/>
</dbReference>
<dbReference type="GO" id="GO:0004394">
    <property type="term" value="F:heparan sulfate 2-sulfotransferase activity"/>
    <property type="evidence" value="ECO:0007669"/>
    <property type="project" value="UniProtKB-ARBA"/>
</dbReference>
<reference evidence="13" key="1">
    <citation type="submission" date="2021-11" db="EMBL/GenBank/DDBJ databases">
        <authorList>
            <person name="Schell T."/>
        </authorList>
    </citation>
    <scope>NUCLEOTIDE SEQUENCE</scope>
    <source>
        <strain evidence="13">M5</strain>
    </source>
</reference>
<evidence type="ECO:0000256" key="3">
    <source>
        <dbReference type="ARBA" id="ARBA00011233"/>
    </source>
</evidence>
<keyword evidence="8" id="KW-0333">Golgi apparatus</keyword>
<evidence type="ECO:0000256" key="12">
    <source>
        <dbReference type="SAM" id="Phobius"/>
    </source>
</evidence>
<dbReference type="PANTHER" id="PTHR12129">
    <property type="entry name" value="HEPARAN SULFATE 2-O-SULFOTRANSFERASE"/>
    <property type="match status" value="1"/>
</dbReference>
<dbReference type="EMBL" id="CAKKLH010000223">
    <property type="protein sequence ID" value="CAH0106311.1"/>
    <property type="molecule type" value="Genomic_DNA"/>
</dbReference>
<comment type="subunit">
    <text evidence="3">Homotrimer.</text>
</comment>
<keyword evidence="10" id="KW-1015">Disulfide bond</keyword>
<evidence type="ECO:0000256" key="2">
    <source>
        <dbReference type="ARBA" id="ARBA00010569"/>
    </source>
</evidence>
<comment type="similarity">
    <text evidence="2">Belongs to the sulfotransferase 3 family.</text>
</comment>
<evidence type="ECO:0000256" key="6">
    <source>
        <dbReference type="ARBA" id="ARBA00022968"/>
    </source>
</evidence>
<protein>
    <recommendedName>
        <fullName evidence="15">EOG090X088H</fullName>
    </recommendedName>
</protein>
<dbReference type="SUPFAM" id="SSF52540">
    <property type="entry name" value="P-loop containing nucleoside triphosphate hydrolases"/>
    <property type="match status" value="1"/>
</dbReference>
<evidence type="ECO:0000256" key="9">
    <source>
        <dbReference type="ARBA" id="ARBA00023136"/>
    </source>
</evidence>
<dbReference type="PANTHER" id="PTHR12129:SF17">
    <property type="entry name" value="HEPARAN SULFATE 2-O-SULFOTRANSFERASE 1"/>
    <property type="match status" value="1"/>
</dbReference>
<dbReference type="Pfam" id="PF03567">
    <property type="entry name" value="Sulfotransfer_2"/>
    <property type="match status" value="1"/>
</dbReference>
<dbReference type="InterPro" id="IPR005331">
    <property type="entry name" value="Sulfotransferase"/>
</dbReference>
<evidence type="ECO:0000256" key="7">
    <source>
        <dbReference type="ARBA" id="ARBA00022989"/>
    </source>
</evidence>
<evidence type="ECO:0008006" key="15">
    <source>
        <dbReference type="Google" id="ProtNLM"/>
    </source>
</evidence>
<organism evidence="13 14">
    <name type="scientific">Daphnia galeata</name>
    <dbReference type="NCBI Taxonomy" id="27404"/>
    <lineage>
        <taxon>Eukaryota</taxon>
        <taxon>Metazoa</taxon>
        <taxon>Ecdysozoa</taxon>
        <taxon>Arthropoda</taxon>
        <taxon>Crustacea</taxon>
        <taxon>Branchiopoda</taxon>
        <taxon>Diplostraca</taxon>
        <taxon>Cladocera</taxon>
        <taxon>Anomopoda</taxon>
        <taxon>Daphniidae</taxon>
        <taxon>Daphnia</taxon>
    </lineage>
</organism>
<keyword evidence="11" id="KW-0325">Glycoprotein</keyword>